<dbReference type="Proteomes" id="UP001642464">
    <property type="component" value="Unassembled WGS sequence"/>
</dbReference>
<keyword evidence="6" id="KW-1185">Reference proteome</keyword>
<dbReference type="PANTHER" id="PTHR47816">
    <property type="entry name" value="RIBOSOMAL RNA SMALL SUBUNIT METHYLTRANSFERASE C"/>
    <property type="match status" value="1"/>
</dbReference>
<dbReference type="Gene3D" id="3.40.50.150">
    <property type="entry name" value="Vaccinia Virus protein VP39"/>
    <property type="match status" value="1"/>
</dbReference>
<feature type="domain" description="RNA-editing substrate-binding complex 6 protein" evidence="4">
    <location>
        <begin position="77"/>
        <end position="323"/>
    </location>
</feature>
<feature type="domain" description="Methyltransferase small" evidence="3">
    <location>
        <begin position="612"/>
        <end position="760"/>
    </location>
</feature>
<evidence type="ECO:0000259" key="3">
    <source>
        <dbReference type="Pfam" id="PF05175"/>
    </source>
</evidence>
<dbReference type="Pfam" id="PF05175">
    <property type="entry name" value="MTS"/>
    <property type="match status" value="1"/>
</dbReference>
<evidence type="ECO:0000313" key="5">
    <source>
        <dbReference type="EMBL" id="CAK8988185.1"/>
    </source>
</evidence>
<proteinExistence type="predicted"/>
<dbReference type="GO" id="GO:0032259">
    <property type="term" value="P:methylation"/>
    <property type="evidence" value="ECO:0007669"/>
    <property type="project" value="UniProtKB-KW"/>
</dbReference>
<dbReference type="InterPro" id="IPR058917">
    <property type="entry name" value="RESC6_dom"/>
</dbReference>
<dbReference type="PANTHER" id="PTHR47816:SF4">
    <property type="entry name" value="RIBOSOMAL RNA SMALL SUBUNIT METHYLTRANSFERASE C"/>
    <property type="match status" value="1"/>
</dbReference>
<keyword evidence="1 5" id="KW-0489">Methyltransferase</keyword>
<dbReference type="GO" id="GO:0008168">
    <property type="term" value="F:methyltransferase activity"/>
    <property type="evidence" value="ECO:0007669"/>
    <property type="project" value="UniProtKB-KW"/>
</dbReference>
<sequence>MAWLNREITWAANEGSDSLLVLIGQRSDSFNAINIATALHRLARLHGADGGKGLLAQSDAFKSLIVKTTKVLGMPATECDARAVSTIAHASAGLGLRDATLTAAIVDASLARLPDFDRQGVANLAWALAKLPRVKGRAKLGKQIASSSHALVWDFLPQELCNVLWALGKLGVRDNKLMSLASEAAQGQGLETFTPQGLSTLAAAYARVGVFVEPLLEAIRSQAEERLKELNCRDVAQLVWSHAKFKLLREDFLQKLCKRAGKLPLTEGGAELVVSQLLWSFGTLRWVPPGPLLGVLLGQARQLAEGFGAHRSVRLLTALAKLAFLVEGDSNQGLQEVALALAANVELLHMRMGAQEVGISAWALATLQPKGWRKVLRGLVERANQEQILSELNWWSAAHLEYALRSLSPRTSSSAPTELLTSLTLLCREEAQRIRVESKAFRERPLQVAAELQPWRASKLPPGASVLLFGPNRHLRPALLQAGLRCVLWRRFASGRCRASAWPELEEVVEKSPPCAAAMRYPDSGESFEFALDAVAAQLPEGAPLWVYGDVREGVLSTTRALRGLFRLEAIHEEKDCRVISARRATGAAKGSFEAWLRKETLDLLGQPQEWWSVPGLFAAGQVDVMTQYLLDTMVSIKTSDEAWQLAEGEACSVLDFASGTGILAAGVMRLLTTGHVCLLDADAAALEAAGRNLPEASQVLSDGFRCDLDRRFNLIISNPPVHHGHADDLDLLLELLRAGPRLLEEGGEMWLVTQEHIPTGTSKPLGRKLDWDVADDAWRKRMQKGMVFKRDTEVNCLTRMAEPQGASDSNSGYELWVDFRLQRLRKPLTSWGQPGPVSPAVASLQSPKVKEGLIDLANNLKEKFNKIGVELPKGKIMNGVVIDKKFAKEVLEEVRDMQIPVFTARKEVQGERMEGNSFFLCKAADGKPVACLEPKQIRLSSVQPHAAEDVYSLESDDVKADREKEEADYMERYREGLKDPSKYVLPPRSRMRELFGLPPEPRKPDRSRLLAKTIPPDALLWGRALMDRQRRGKVGYNLKSEVKNVAEAIAVTKVVDNQS</sequence>
<dbReference type="EMBL" id="CAXAMM010000603">
    <property type="protein sequence ID" value="CAK8988185.1"/>
    <property type="molecule type" value="Genomic_DNA"/>
</dbReference>
<dbReference type="Pfam" id="PF26188">
    <property type="entry name" value="RESC6"/>
    <property type="match status" value="1"/>
</dbReference>
<dbReference type="SUPFAM" id="SSF53335">
    <property type="entry name" value="S-adenosyl-L-methionine-dependent methyltransferases"/>
    <property type="match status" value="1"/>
</dbReference>
<evidence type="ECO:0000313" key="6">
    <source>
        <dbReference type="Proteomes" id="UP001642464"/>
    </source>
</evidence>
<gene>
    <name evidence="5" type="ORF">SCF082_LOCUS1284</name>
</gene>
<keyword evidence="2" id="KW-0808">Transferase</keyword>
<evidence type="ECO:0000256" key="1">
    <source>
        <dbReference type="ARBA" id="ARBA00022603"/>
    </source>
</evidence>
<reference evidence="5 6" key="1">
    <citation type="submission" date="2024-02" db="EMBL/GenBank/DDBJ databases">
        <authorList>
            <person name="Chen Y."/>
            <person name="Shah S."/>
            <person name="Dougan E. K."/>
            <person name="Thang M."/>
            <person name="Chan C."/>
        </authorList>
    </citation>
    <scope>NUCLEOTIDE SEQUENCE [LARGE SCALE GENOMIC DNA]</scope>
</reference>
<dbReference type="InterPro" id="IPR046977">
    <property type="entry name" value="RsmC/RlmG"/>
</dbReference>
<dbReference type="InterPro" id="IPR029063">
    <property type="entry name" value="SAM-dependent_MTases_sf"/>
</dbReference>
<organism evidence="5 6">
    <name type="scientific">Durusdinium trenchii</name>
    <dbReference type="NCBI Taxonomy" id="1381693"/>
    <lineage>
        <taxon>Eukaryota</taxon>
        <taxon>Sar</taxon>
        <taxon>Alveolata</taxon>
        <taxon>Dinophyceae</taxon>
        <taxon>Suessiales</taxon>
        <taxon>Symbiodiniaceae</taxon>
        <taxon>Durusdinium</taxon>
    </lineage>
</organism>
<evidence type="ECO:0000259" key="4">
    <source>
        <dbReference type="Pfam" id="PF26188"/>
    </source>
</evidence>
<protein>
    <submittedName>
        <fullName evidence="5">Ribosomal RNA small subunit methyltransferase C (16S rRNA m2G1207 methyltransferase) (rRNA (guanine-N(2)-)-methyltransferase RsmC)</fullName>
    </submittedName>
</protein>
<evidence type="ECO:0000256" key="2">
    <source>
        <dbReference type="ARBA" id="ARBA00022679"/>
    </source>
</evidence>
<dbReference type="InterPro" id="IPR007848">
    <property type="entry name" value="Small_mtfrase_dom"/>
</dbReference>
<name>A0ABP0HDQ7_9DINO</name>
<accession>A0ABP0HDQ7</accession>
<comment type="caution">
    <text evidence="5">The sequence shown here is derived from an EMBL/GenBank/DDBJ whole genome shotgun (WGS) entry which is preliminary data.</text>
</comment>